<keyword evidence="3" id="KW-1185">Reference proteome</keyword>
<gene>
    <name evidence="2" type="primary">AVEN_61843_1</name>
    <name evidence="2" type="ORF">TNCT_628442</name>
</gene>
<comment type="similarity">
    <text evidence="1">Belongs to the UPF0696 family.</text>
</comment>
<accession>A0A8X6K5Y9</accession>
<dbReference type="AlphaFoldDB" id="A0A8X6K5Y9"/>
<reference evidence="2" key="1">
    <citation type="submission" date="2020-07" db="EMBL/GenBank/DDBJ databases">
        <title>Multicomponent nature underlies the extraordinary mechanical properties of spider dragline silk.</title>
        <authorList>
            <person name="Kono N."/>
            <person name="Nakamura H."/>
            <person name="Mori M."/>
            <person name="Yoshida Y."/>
            <person name="Ohtoshi R."/>
            <person name="Malay A.D."/>
            <person name="Moran D.A.P."/>
            <person name="Tomita M."/>
            <person name="Numata K."/>
            <person name="Arakawa K."/>
        </authorList>
    </citation>
    <scope>NUCLEOTIDE SEQUENCE</scope>
</reference>
<evidence type="ECO:0000313" key="3">
    <source>
        <dbReference type="Proteomes" id="UP000887116"/>
    </source>
</evidence>
<dbReference type="Gene3D" id="3.30.760.10">
    <property type="entry name" value="RNA Cap, Translation Initiation Factor Eif4e"/>
    <property type="match status" value="1"/>
</dbReference>
<dbReference type="EMBL" id="BMAO01030130">
    <property type="protein sequence ID" value="GFQ65945.1"/>
    <property type="molecule type" value="Genomic_DNA"/>
</dbReference>
<evidence type="ECO:0000313" key="2">
    <source>
        <dbReference type="EMBL" id="GFQ65945.1"/>
    </source>
</evidence>
<dbReference type="PANTHER" id="PTHR31977:SF1">
    <property type="entry name" value="UPF0696 PROTEIN C11ORF68"/>
    <property type="match status" value="1"/>
</dbReference>
<sequence length="276" mass="31812">MNAMQKPFFSPDPIIPSRVKHEPWISVYSEKSEFYTPHDSTSHTNDSCDEESENFTGKWLLFHDKEHVDEETGMTKHDTAWQFIKKLVEDGEIYGAKCSTAWEGQYIARKRKQLGVICCYTNDYTNKQDVKRVADAIRRVYCYPENMLYKTDKDTFAGKYQHIGNKHVTIYKHNVNNQMYERHPFLGKGLNQEIYYFSVVMYIPWPVPSTPQTPSNEVQIVCPSREYLALLKLALSSSSSQTAVGILAMGVLELSSTFAHLCHLVDEVISDMQNEI</sequence>
<dbReference type="Proteomes" id="UP000887116">
    <property type="component" value="Unassembled WGS sequence"/>
</dbReference>
<organism evidence="2 3">
    <name type="scientific">Trichonephila clavata</name>
    <name type="common">Joro spider</name>
    <name type="synonym">Nephila clavata</name>
    <dbReference type="NCBI Taxonomy" id="2740835"/>
    <lineage>
        <taxon>Eukaryota</taxon>
        <taxon>Metazoa</taxon>
        <taxon>Ecdysozoa</taxon>
        <taxon>Arthropoda</taxon>
        <taxon>Chelicerata</taxon>
        <taxon>Arachnida</taxon>
        <taxon>Araneae</taxon>
        <taxon>Araneomorphae</taxon>
        <taxon>Entelegynae</taxon>
        <taxon>Araneoidea</taxon>
        <taxon>Nephilidae</taxon>
        <taxon>Trichonephila</taxon>
    </lineage>
</organism>
<dbReference type="InterPro" id="IPR023398">
    <property type="entry name" value="TIF_eIF4e-like"/>
</dbReference>
<dbReference type="OrthoDB" id="6409833at2759"/>
<evidence type="ECO:0000256" key="1">
    <source>
        <dbReference type="ARBA" id="ARBA00010568"/>
    </source>
</evidence>
<proteinExistence type="inferred from homology"/>
<comment type="caution">
    <text evidence="2">The sequence shown here is derived from an EMBL/GenBank/DDBJ whole genome shotgun (WGS) entry which is preliminary data.</text>
</comment>
<dbReference type="Pfam" id="PF08939">
    <property type="entry name" value="Bles03"/>
    <property type="match status" value="1"/>
</dbReference>
<name>A0A8X6K5Y9_TRICU</name>
<dbReference type="PANTHER" id="PTHR31977">
    <property type="entry name" value="UPF0696 PROTEIN C11ORF68"/>
    <property type="match status" value="1"/>
</dbReference>
<dbReference type="InterPro" id="IPR015034">
    <property type="entry name" value="Bles03"/>
</dbReference>
<dbReference type="SUPFAM" id="SSF55418">
    <property type="entry name" value="eIF4e-like"/>
    <property type="match status" value="1"/>
</dbReference>
<protein>
    <submittedName>
        <fullName evidence="2">Uncharacterized protein</fullName>
    </submittedName>
</protein>